<dbReference type="RefSeq" id="WP_108990368.1">
    <property type="nucleotide sequence ID" value="NZ_BEWB01000019.1"/>
</dbReference>
<keyword evidence="4" id="KW-1185">Reference proteome</keyword>
<sequence>MTDYSRPGWLRPDPAADARFPAIGFCPCPGNQADAASVAEIVVRTGKTLRDIAQVLNGTGRGEWKGKAAEAFREQFHDDFRPKVNDARDSFTDAGQALDDWARYMREQQAYAEKLESEAQNAKGKAAGLQRELDGMPPKPGWAERLGDQTHEEKAKQERQEEKRSGKEKSLHAANADLEEIRGRAERLRERYIEEGGAVADRLKHAMDIAPNEPGIWDKIGEAIADLVENIAEFQDALLDEIKAALKELAPLLKFVGDIAGFASTILGLLSLVPGLQFLALPALALGGIALASHYLSAVGTTGSFLKALTDPAVILDAVTLAFGGAAFAAGLKLSKLAGAAGSYPKLAAQTMKIGNAGPDVPGFFRFASQMGRGGMHTPEFGFQAAQFTNTIGGNFMGLAPGGGADALTDLGQGRMPDIFKPPKLPSLIPGGFPTPTGPFISPNGSAS</sequence>
<comment type="caution">
    <text evidence="3">The sequence shown here is derived from an EMBL/GenBank/DDBJ whole genome shotgun (WGS) entry which is preliminary data.</text>
</comment>
<reference evidence="3 4" key="1">
    <citation type="submission" date="2020-01" db="EMBL/GenBank/DDBJ databases">
        <title>Insect and environment-associated Actinomycetes.</title>
        <authorList>
            <person name="Currrie C."/>
            <person name="Chevrette M."/>
            <person name="Carlson C."/>
            <person name="Stubbendieck R."/>
            <person name="Wendt-Pienkowski E."/>
        </authorList>
    </citation>
    <scope>NUCLEOTIDE SEQUENCE [LARGE SCALE GENOMIC DNA]</scope>
    <source>
        <strain evidence="3 4">SID14172</strain>
    </source>
</reference>
<dbReference type="Proteomes" id="UP000469545">
    <property type="component" value="Unassembled WGS sequence"/>
</dbReference>
<dbReference type="SUPFAM" id="SSF140453">
    <property type="entry name" value="EsxAB dimer-like"/>
    <property type="match status" value="1"/>
</dbReference>
<feature type="region of interest" description="Disordered" evidence="1">
    <location>
        <begin position="115"/>
        <end position="176"/>
    </location>
</feature>
<protein>
    <recommendedName>
        <fullName evidence="2">Putative T7SS secretion signal domain-containing protein</fullName>
    </recommendedName>
</protein>
<gene>
    <name evidence="3" type="ORF">G3I46_22220</name>
</gene>
<evidence type="ECO:0000313" key="3">
    <source>
        <dbReference type="EMBL" id="NEB19182.1"/>
    </source>
</evidence>
<dbReference type="Gene3D" id="1.10.287.1060">
    <property type="entry name" value="ESAT-6-like"/>
    <property type="match status" value="1"/>
</dbReference>
<dbReference type="EMBL" id="JAAGMB010000496">
    <property type="protein sequence ID" value="NEB19182.1"/>
    <property type="molecule type" value="Genomic_DNA"/>
</dbReference>
<proteinExistence type="predicted"/>
<dbReference type="AlphaFoldDB" id="A0A6N9UVU4"/>
<feature type="domain" description="Putative T7SS secretion signal" evidence="2">
    <location>
        <begin position="37"/>
        <end position="214"/>
    </location>
</feature>
<evidence type="ECO:0000259" key="2">
    <source>
        <dbReference type="Pfam" id="PF21725"/>
    </source>
</evidence>
<evidence type="ECO:0000256" key="1">
    <source>
        <dbReference type="SAM" id="MobiDB-lite"/>
    </source>
</evidence>
<dbReference type="InterPro" id="IPR049082">
    <property type="entry name" value="T7SS_signal"/>
</dbReference>
<feature type="compositionally biased region" description="Basic and acidic residues" evidence="1">
    <location>
        <begin position="145"/>
        <end position="171"/>
    </location>
</feature>
<organism evidence="3 4">
    <name type="scientific">Streptomyces coelicoflavus</name>
    <dbReference type="NCBI Taxonomy" id="285562"/>
    <lineage>
        <taxon>Bacteria</taxon>
        <taxon>Bacillati</taxon>
        <taxon>Actinomycetota</taxon>
        <taxon>Actinomycetes</taxon>
        <taxon>Kitasatosporales</taxon>
        <taxon>Streptomycetaceae</taxon>
        <taxon>Streptomyces</taxon>
    </lineage>
</organism>
<name>A0A6N9UVU4_9ACTN</name>
<dbReference type="InterPro" id="IPR036689">
    <property type="entry name" value="ESAT-6-like_sf"/>
</dbReference>
<accession>A0A6N9UVU4</accession>
<evidence type="ECO:0000313" key="4">
    <source>
        <dbReference type="Proteomes" id="UP000469545"/>
    </source>
</evidence>
<dbReference type="Pfam" id="PF21725">
    <property type="entry name" value="T7SS_signal"/>
    <property type="match status" value="1"/>
</dbReference>